<evidence type="ECO:0000256" key="11">
    <source>
        <dbReference type="SAM" id="MobiDB-lite"/>
    </source>
</evidence>
<evidence type="ECO:0000256" key="4">
    <source>
        <dbReference type="ARBA" id="ARBA00022490"/>
    </source>
</evidence>
<dbReference type="InterPro" id="IPR011818">
    <property type="entry name" value="Uridylate_kinase_arch/spir"/>
</dbReference>
<evidence type="ECO:0000256" key="5">
    <source>
        <dbReference type="ARBA" id="ARBA00022679"/>
    </source>
</evidence>
<evidence type="ECO:0000256" key="10">
    <source>
        <dbReference type="ARBA" id="ARBA00032092"/>
    </source>
</evidence>
<organism evidence="13 14">
    <name type="scientific">Candidatus Iainarchaeum sp</name>
    <dbReference type="NCBI Taxonomy" id="3101447"/>
    <lineage>
        <taxon>Archaea</taxon>
        <taxon>Candidatus Iainarchaeota</taxon>
        <taxon>Candidatus Iainarchaeia</taxon>
        <taxon>Candidatus Iainarchaeales</taxon>
        <taxon>Candidatus Iainarchaeaceae</taxon>
        <taxon>Candidatus Iainarchaeum</taxon>
    </lineage>
</organism>
<dbReference type="GO" id="GO:0033862">
    <property type="term" value="F:UMP kinase activity"/>
    <property type="evidence" value="ECO:0007669"/>
    <property type="project" value="UniProtKB-EC"/>
</dbReference>
<feature type="region of interest" description="Disordered" evidence="11">
    <location>
        <begin position="1"/>
        <end position="24"/>
    </location>
</feature>
<evidence type="ECO:0000256" key="8">
    <source>
        <dbReference type="ARBA" id="ARBA00022840"/>
    </source>
</evidence>
<comment type="caution">
    <text evidence="13">The sequence shown here is derived from an EMBL/GenBank/DDBJ whole genome shotgun (WGS) entry which is preliminary data.</text>
</comment>
<dbReference type="GO" id="GO:0006225">
    <property type="term" value="P:UDP biosynthetic process"/>
    <property type="evidence" value="ECO:0007669"/>
    <property type="project" value="TreeGrafter"/>
</dbReference>
<protein>
    <recommendedName>
        <fullName evidence="3">UMP kinase</fullName>
        <ecNumber evidence="3">2.7.4.22</ecNumber>
    </recommendedName>
    <alternativeName>
        <fullName evidence="10">Uridine monophosphate kinase</fullName>
    </alternativeName>
</protein>
<evidence type="ECO:0000256" key="1">
    <source>
        <dbReference type="ARBA" id="ARBA00004791"/>
    </source>
</evidence>
<dbReference type="SUPFAM" id="SSF53633">
    <property type="entry name" value="Carbamate kinase-like"/>
    <property type="match status" value="1"/>
</dbReference>
<dbReference type="EMBL" id="NZBU01000009">
    <property type="protein sequence ID" value="MAG22215.1"/>
    <property type="molecule type" value="Genomic_DNA"/>
</dbReference>
<gene>
    <name evidence="13" type="primary">pyrH</name>
    <name evidence="13" type="ORF">CL943_02835</name>
</gene>
<evidence type="ECO:0000313" key="13">
    <source>
        <dbReference type="EMBL" id="MAG22215.1"/>
    </source>
</evidence>
<sequence>MFDMFDMFNEEKKDEQSEEVSSPVPTATYSPTGNFFSISIGGSVLISEKPDVAKIAKFSESINNLAREGYKFALVVGGGKACRNYQAAAKALGANNSFLDEIGIKVTRVNASLLTQTIDSAYPTVLTNVSRVPEIVEGGKIPILGGLLPGITTDAVATLVAEKMNGTFINLSNVDGVYSADPKRSKTAKFYPELSYERLISIIQVAETKPGQNVVLDLPASLILKRSKIKGIFLNGDDLTNFESAVRGGEFHGTLVTEEISEAEATTTGKRIPRKKVEIYEGEEEDEEPPNEHNINF</sequence>
<evidence type="ECO:0000256" key="6">
    <source>
        <dbReference type="ARBA" id="ARBA00022741"/>
    </source>
</evidence>
<dbReference type="GO" id="GO:0005524">
    <property type="term" value="F:ATP binding"/>
    <property type="evidence" value="ECO:0007669"/>
    <property type="project" value="UniProtKB-KW"/>
</dbReference>
<keyword evidence="4" id="KW-0963">Cytoplasm</keyword>
<keyword evidence="6" id="KW-0547">Nucleotide-binding</keyword>
<dbReference type="Gene3D" id="3.40.1160.10">
    <property type="entry name" value="Acetylglutamate kinase-like"/>
    <property type="match status" value="1"/>
</dbReference>
<keyword evidence="8" id="KW-0067">ATP-binding</keyword>
<dbReference type="PANTHER" id="PTHR42833">
    <property type="entry name" value="URIDYLATE KINASE"/>
    <property type="match status" value="1"/>
</dbReference>
<dbReference type="AlphaFoldDB" id="A0A2D6M1B9"/>
<dbReference type="EC" id="2.7.4.22" evidence="3"/>
<name>A0A2D6M1B9_9ARCH</name>
<evidence type="ECO:0000256" key="2">
    <source>
        <dbReference type="ARBA" id="ARBA00007614"/>
    </source>
</evidence>
<evidence type="ECO:0000256" key="9">
    <source>
        <dbReference type="ARBA" id="ARBA00022975"/>
    </source>
</evidence>
<dbReference type="Pfam" id="PF00696">
    <property type="entry name" value="AA_kinase"/>
    <property type="match status" value="1"/>
</dbReference>
<keyword evidence="9" id="KW-0665">Pyrimidine biosynthesis</keyword>
<comment type="pathway">
    <text evidence="1">Pyrimidine metabolism; CTP biosynthesis via de novo pathway; UDP from UMP (UMPK route): step 1/1.</text>
</comment>
<keyword evidence="5" id="KW-0808">Transferase</keyword>
<keyword evidence="7 13" id="KW-0418">Kinase</keyword>
<dbReference type="Proteomes" id="UP000226592">
    <property type="component" value="Unassembled WGS sequence"/>
</dbReference>
<comment type="similarity">
    <text evidence="2">Belongs to the UMP kinase family.</text>
</comment>
<evidence type="ECO:0000256" key="3">
    <source>
        <dbReference type="ARBA" id="ARBA00012899"/>
    </source>
</evidence>
<dbReference type="PANTHER" id="PTHR42833:SF4">
    <property type="entry name" value="URIDYLATE KINASE PUMPKIN, CHLOROPLASTIC"/>
    <property type="match status" value="1"/>
</dbReference>
<accession>A0A2D6M1B9</accession>
<proteinExistence type="inferred from homology"/>
<evidence type="ECO:0000313" key="14">
    <source>
        <dbReference type="Proteomes" id="UP000226592"/>
    </source>
</evidence>
<dbReference type="InterPro" id="IPR036393">
    <property type="entry name" value="AceGlu_kinase-like_sf"/>
</dbReference>
<dbReference type="NCBIfam" id="TIGR02076">
    <property type="entry name" value="pyrH_arch"/>
    <property type="match status" value="1"/>
</dbReference>
<evidence type="ECO:0000259" key="12">
    <source>
        <dbReference type="Pfam" id="PF00696"/>
    </source>
</evidence>
<evidence type="ECO:0000256" key="7">
    <source>
        <dbReference type="ARBA" id="ARBA00022777"/>
    </source>
</evidence>
<feature type="domain" description="Aspartate/glutamate/uridylate kinase" evidence="12">
    <location>
        <begin position="38"/>
        <end position="235"/>
    </location>
</feature>
<reference evidence="14" key="1">
    <citation type="submission" date="2017-09" db="EMBL/GenBank/DDBJ databases">
        <title>The Reconstruction of 2,631 Draft Metagenome-Assembled Genomes from the Global Oceans.</title>
        <authorList>
            <person name="Tully B.J."/>
            <person name="Graham E.D."/>
            <person name="Heidelberg J.F."/>
        </authorList>
    </citation>
    <scope>NUCLEOTIDE SEQUENCE [LARGE SCALE GENOMIC DNA]</scope>
</reference>
<dbReference type="InterPro" id="IPR001048">
    <property type="entry name" value="Asp/Glu/Uridylate_kinase"/>
</dbReference>